<evidence type="ECO:0000313" key="6">
    <source>
        <dbReference type="EMBL" id="RSL62637.1"/>
    </source>
</evidence>
<dbReference type="PROSITE" id="PS50837">
    <property type="entry name" value="NACHT"/>
    <property type="match status" value="1"/>
</dbReference>
<dbReference type="InterPro" id="IPR024977">
    <property type="entry name" value="Apc4-like_WD40_dom"/>
</dbReference>
<dbReference type="Proteomes" id="UP000288168">
    <property type="component" value="Unassembled WGS sequence"/>
</dbReference>
<keyword evidence="1 3" id="KW-0853">WD repeat</keyword>
<dbReference type="SUPFAM" id="SSF50978">
    <property type="entry name" value="WD40 repeat-like"/>
    <property type="match status" value="1"/>
</dbReference>
<gene>
    <name evidence="6" type="ORF">CEP54_005577</name>
</gene>
<name>A0A428QBG5_9HYPO</name>
<accession>A0A428QBG5</accession>
<dbReference type="PANTHER" id="PTHR19848:SF8">
    <property type="entry name" value="F-BOX AND WD REPEAT DOMAIN CONTAINING 7"/>
    <property type="match status" value="1"/>
</dbReference>
<dbReference type="InterPro" id="IPR027417">
    <property type="entry name" value="P-loop_NTPase"/>
</dbReference>
<dbReference type="InterPro" id="IPR011047">
    <property type="entry name" value="Quinoprotein_ADH-like_sf"/>
</dbReference>
<dbReference type="PROSITE" id="PS50082">
    <property type="entry name" value="WD_REPEATS_2"/>
    <property type="match status" value="3"/>
</dbReference>
<dbReference type="STRING" id="1325734.A0A428QBG5"/>
<evidence type="ECO:0000256" key="2">
    <source>
        <dbReference type="ARBA" id="ARBA00022737"/>
    </source>
</evidence>
<reference evidence="6 7" key="1">
    <citation type="submission" date="2017-06" db="EMBL/GenBank/DDBJ databases">
        <title>Comparative genomic analysis of Ambrosia Fusariam Clade fungi.</title>
        <authorList>
            <person name="Stajich J.E."/>
            <person name="Carrillo J."/>
            <person name="Kijimoto T."/>
            <person name="Eskalen A."/>
            <person name="O'Donnell K."/>
            <person name="Kasson M."/>
        </authorList>
    </citation>
    <scope>NUCLEOTIDE SEQUENCE [LARGE SCALE GENOMIC DNA]</scope>
    <source>
        <strain evidence="6 7">NRRL62584</strain>
    </source>
</reference>
<dbReference type="InterPro" id="IPR056884">
    <property type="entry name" value="NPHP3-like_N"/>
</dbReference>
<dbReference type="AlphaFoldDB" id="A0A428QBG5"/>
<evidence type="ECO:0000313" key="7">
    <source>
        <dbReference type="Proteomes" id="UP000288168"/>
    </source>
</evidence>
<sequence length="1245" mass="139476">MSATHMGRGDMFHNAGTQNICMGNGTQIIRNGESPQDRISRQRLKNWADSDKEAEQERQDRQCRNYLDQNGYDPADQKANAERQGGQLFEPACHWIYDNAEFQQWRHGIDPSSLWLHGGPGKGKSMLLCSVINRLLDSTKGASVASNPSLLVTYSFFSNTDGVCEASFVLASLIYGLVKQQPSYLRRVSKFYDHENKYPFKGKRSFTALEGILEDMLHNTTGARVILVVDALDECTADLRRLLHFILSTSSLQKIRWLVSSRGLRIIHQEFEAAGSQMQKLSLDQTGKAIHQAVQAYTHHRMSRLHIPSLSEEERKELQNRLLSKAGGTFLWLSLVMTELENVDSWDIDDVVQGLPDDLESLYQTLLQNLQEDLGRGKNKNLAKDVLQKTLATATAALRPLYIEELKELAGFPAQIRDTSQVEEVVDKCGAFLIRQNNQVFLIHLSAKEFLTHDKLQSAFQSSPLDIHSHLFFRSIFVMKANLKRDIYNLKEPGVDIDEIDTTPFPDPLSRLKYSCVHWVDHLEQVQEKDPSHYQAVRCFIEKWFLYWLEAMSLQRKIGGADKAARKLHSLMQNTKDYELDSLTEDVLRFVTFQRQTIEEYPLQTYVSALLFSPAGSWIRRLYGGEEPTWISLKPRMETAWSTPIETLSTSCVPENVALAIDGKLLAATFMSASTSVDIWELDSYEWIRELILDFEVHALGFLSTGKRLALAGSQNRFEIWDAETGSLLQMLQSPDGPSVWFTSLAVSTQKNRGVRKGIHDPTMNGDLIALGSEDGTVRFWNPATGNCSRMIHTSGQEGNPMEFSPDFQKFAVGLKNGSVEVWDSRSGSLIWVFEGHDKSILSMAFFGYDQLASASHETISIWDLKTGDCVKILDMGNHTKLASLGGSEGFASRGYCQSTIKIWNSKGDCVQVLEGHEGGTGPLTFCAGQQLLASSTAVGISIWDLKLCLSSEPVPVHNQPVCSITLSPDGLLLASGSDDSIKIWETTNCTCIRSINCNKTEGTGFAFSPDNRYLVSRAKDQWGDTVLAVWNLEIGKLVKKFPSVSELEEAFSPDSRLLALVMDTSTVMIWDMVASQQHCQIQSSVTSLLFTADGHRFVLASDTHLEIWDMCNGECIWTVDHQQTKITSIALSQDMQLLAAATDRGSVDVWDIGAKALHVTVSAGHSWVDAVAFSPNQQLLALADNYEIRLRNLMDGREARFWRFWGLKARVDGRTTIQFHHYDSSRLCTPIGDVDIRDGYSAAS</sequence>
<dbReference type="Pfam" id="PF12894">
    <property type="entry name" value="ANAPC4_WD40"/>
    <property type="match status" value="1"/>
</dbReference>
<protein>
    <recommendedName>
        <fullName evidence="5">NACHT domain-containing protein</fullName>
    </recommendedName>
</protein>
<evidence type="ECO:0000256" key="1">
    <source>
        <dbReference type="ARBA" id="ARBA00022574"/>
    </source>
</evidence>
<feature type="repeat" description="WD" evidence="3">
    <location>
        <begin position="1120"/>
        <end position="1153"/>
    </location>
</feature>
<dbReference type="CDD" id="cd00200">
    <property type="entry name" value="WD40"/>
    <property type="match status" value="2"/>
</dbReference>
<evidence type="ECO:0000259" key="5">
    <source>
        <dbReference type="PROSITE" id="PS50837"/>
    </source>
</evidence>
<proteinExistence type="predicted"/>
<dbReference type="InterPro" id="IPR011044">
    <property type="entry name" value="Quino_amine_DH_bsu"/>
</dbReference>
<dbReference type="EMBL" id="NKCI01000043">
    <property type="protein sequence ID" value="RSL62637.1"/>
    <property type="molecule type" value="Genomic_DNA"/>
</dbReference>
<feature type="domain" description="NACHT" evidence="5">
    <location>
        <begin position="112"/>
        <end position="262"/>
    </location>
</feature>
<dbReference type="Pfam" id="PF00400">
    <property type="entry name" value="WD40"/>
    <property type="match status" value="2"/>
</dbReference>
<dbReference type="Gene3D" id="3.40.50.300">
    <property type="entry name" value="P-loop containing nucleotide triphosphate hydrolases"/>
    <property type="match status" value="1"/>
</dbReference>
<dbReference type="SMART" id="SM00320">
    <property type="entry name" value="WD40"/>
    <property type="match status" value="11"/>
</dbReference>
<dbReference type="InterPro" id="IPR015943">
    <property type="entry name" value="WD40/YVTN_repeat-like_dom_sf"/>
</dbReference>
<dbReference type="InterPro" id="IPR001680">
    <property type="entry name" value="WD40_rpt"/>
</dbReference>
<keyword evidence="2" id="KW-0677">Repeat</keyword>
<feature type="compositionally biased region" description="Basic and acidic residues" evidence="4">
    <location>
        <begin position="35"/>
        <end position="61"/>
    </location>
</feature>
<feature type="repeat" description="WD" evidence="3">
    <location>
        <begin position="765"/>
        <end position="791"/>
    </location>
</feature>
<feature type="region of interest" description="Disordered" evidence="4">
    <location>
        <begin position="23"/>
        <end position="61"/>
    </location>
</feature>
<dbReference type="OrthoDB" id="7464126at2759"/>
<keyword evidence="7" id="KW-1185">Reference proteome</keyword>
<dbReference type="PROSITE" id="PS50294">
    <property type="entry name" value="WD_REPEATS_REGION"/>
    <property type="match status" value="1"/>
</dbReference>
<dbReference type="SUPFAM" id="SSF50998">
    <property type="entry name" value="Quinoprotein alcohol dehydrogenase-like"/>
    <property type="match status" value="1"/>
</dbReference>
<dbReference type="InterPro" id="IPR036322">
    <property type="entry name" value="WD40_repeat_dom_sf"/>
</dbReference>
<dbReference type="Pfam" id="PF24883">
    <property type="entry name" value="NPHP3_N"/>
    <property type="match status" value="1"/>
</dbReference>
<dbReference type="SUPFAM" id="SSF50969">
    <property type="entry name" value="YVTN repeat-like/Quinoprotein amine dehydrogenase"/>
    <property type="match status" value="1"/>
</dbReference>
<organism evidence="6 7">
    <name type="scientific">Fusarium duplospermum</name>
    <dbReference type="NCBI Taxonomy" id="1325734"/>
    <lineage>
        <taxon>Eukaryota</taxon>
        <taxon>Fungi</taxon>
        <taxon>Dikarya</taxon>
        <taxon>Ascomycota</taxon>
        <taxon>Pezizomycotina</taxon>
        <taxon>Sordariomycetes</taxon>
        <taxon>Hypocreomycetidae</taxon>
        <taxon>Hypocreales</taxon>
        <taxon>Nectriaceae</taxon>
        <taxon>Fusarium</taxon>
        <taxon>Fusarium solani species complex</taxon>
    </lineage>
</organism>
<feature type="repeat" description="WD" evidence="3">
    <location>
        <begin position="955"/>
        <end position="995"/>
    </location>
</feature>
<dbReference type="PANTHER" id="PTHR19848">
    <property type="entry name" value="WD40 REPEAT PROTEIN"/>
    <property type="match status" value="1"/>
</dbReference>
<evidence type="ECO:0000256" key="4">
    <source>
        <dbReference type="SAM" id="MobiDB-lite"/>
    </source>
</evidence>
<comment type="caution">
    <text evidence="6">The sequence shown here is derived from an EMBL/GenBank/DDBJ whole genome shotgun (WGS) entry which is preliminary data.</text>
</comment>
<dbReference type="InterPro" id="IPR007111">
    <property type="entry name" value="NACHT_NTPase"/>
</dbReference>
<dbReference type="Gene3D" id="2.130.10.10">
    <property type="entry name" value="YVTN repeat-like/Quinoprotein amine dehydrogenase"/>
    <property type="match status" value="4"/>
</dbReference>
<evidence type="ECO:0000256" key="3">
    <source>
        <dbReference type="PROSITE-ProRule" id="PRU00221"/>
    </source>
</evidence>
<dbReference type="SUPFAM" id="SSF52540">
    <property type="entry name" value="P-loop containing nucleoside triphosphate hydrolases"/>
    <property type="match status" value="1"/>
</dbReference>